<evidence type="ECO:0000256" key="10">
    <source>
        <dbReference type="ARBA" id="ARBA00023268"/>
    </source>
</evidence>
<dbReference type="EMBL" id="BAMX01000009">
    <property type="protein sequence ID" value="GAN65432.1"/>
    <property type="molecule type" value="Genomic_DNA"/>
</dbReference>
<evidence type="ECO:0000256" key="8">
    <source>
        <dbReference type="ARBA" id="ARBA00019930"/>
    </source>
</evidence>
<evidence type="ECO:0000256" key="3">
    <source>
        <dbReference type="ARBA" id="ARBA00004910"/>
    </source>
</evidence>
<gene>
    <name evidence="12" type="ORF">Abor_009_037</name>
</gene>
<comment type="pathway">
    <text evidence="2">Cofactor biosynthesis; riboflavin biosynthesis; 5-amino-6-(D-ribitylamino)uracil from GTP: step 2/4.</text>
</comment>
<dbReference type="InterPro" id="IPR024072">
    <property type="entry name" value="DHFR-like_dom_sf"/>
</dbReference>
<dbReference type="PROSITE" id="PS51747">
    <property type="entry name" value="CYT_DCMP_DEAMINASES_2"/>
    <property type="match status" value="1"/>
</dbReference>
<dbReference type="Gene3D" id="3.40.140.10">
    <property type="entry name" value="Cytidine Deaminase, domain 2"/>
    <property type="match status" value="1"/>
</dbReference>
<evidence type="ECO:0000256" key="7">
    <source>
        <dbReference type="ARBA" id="ARBA00013173"/>
    </source>
</evidence>
<evidence type="ECO:0000256" key="9">
    <source>
        <dbReference type="ARBA" id="ARBA00022619"/>
    </source>
</evidence>
<evidence type="ECO:0000256" key="6">
    <source>
        <dbReference type="ARBA" id="ARBA00012766"/>
    </source>
</evidence>
<feature type="domain" description="CMP/dCMP-type deaminase" evidence="11">
    <location>
        <begin position="16"/>
        <end position="142"/>
    </location>
</feature>
<dbReference type="InterPro" id="IPR002125">
    <property type="entry name" value="CMP_dCMP_dom"/>
</dbReference>
<dbReference type="UniPathway" id="UPA00275">
    <property type="reaction ID" value="UER00401"/>
</dbReference>
<comment type="similarity">
    <text evidence="5">In the C-terminal section; belongs to the HTP reductase family.</text>
</comment>
<accession>A0A0D6NH95</accession>
<protein>
    <recommendedName>
        <fullName evidence="8">Riboflavin biosynthesis protein RibD</fullName>
        <ecNumber evidence="7">1.1.1.193</ecNumber>
        <ecNumber evidence="6">3.5.4.26</ecNumber>
    </recommendedName>
</protein>
<comment type="similarity">
    <text evidence="4">In the N-terminal section; belongs to the cytidine and deoxycytidylate deaminase family.</text>
</comment>
<dbReference type="EC" id="3.5.4.26" evidence="6"/>
<dbReference type="GO" id="GO:0008835">
    <property type="term" value="F:diaminohydroxyphosphoribosylaminopyrimidine deaminase activity"/>
    <property type="evidence" value="ECO:0007669"/>
    <property type="project" value="UniProtKB-EC"/>
</dbReference>
<evidence type="ECO:0000256" key="1">
    <source>
        <dbReference type="ARBA" id="ARBA00002151"/>
    </source>
</evidence>
<dbReference type="STRING" id="1231341.Abor_009_037"/>
<evidence type="ECO:0000256" key="5">
    <source>
        <dbReference type="ARBA" id="ARBA00007417"/>
    </source>
</evidence>
<comment type="pathway">
    <text evidence="3">Cofactor biosynthesis; riboflavin biosynthesis; 5-amino-6-(D-ribitylamino)uracil from GTP: step 3/4.</text>
</comment>
<dbReference type="Pfam" id="PF00383">
    <property type="entry name" value="dCMP_cyt_deam_1"/>
    <property type="match status" value="1"/>
</dbReference>
<evidence type="ECO:0000313" key="12">
    <source>
        <dbReference type="EMBL" id="GAN65432.1"/>
    </source>
</evidence>
<dbReference type="GO" id="GO:0009231">
    <property type="term" value="P:riboflavin biosynthetic process"/>
    <property type="evidence" value="ECO:0007669"/>
    <property type="project" value="UniProtKB-UniPathway"/>
</dbReference>
<keyword evidence="10" id="KW-0511">Multifunctional enzyme</keyword>
<evidence type="ECO:0000256" key="2">
    <source>
        <dbReference type="ARBA" id="ARBA00004882"/>
    </source>
</evidence>
<sequence length="351" mass="37752">MGVQNSPDKIAAFVPEQVKLAFQAAVAEACRFVGQTAPNPAVGCVLLSAEGQVLSLAAHHKAGQLHAERLACEQARAAGVLHRVYTAVVTLEPCNHTGRTPPCTEALLETPVKTIWIGCADPNPRVAGGGAARLVQAGRTVQWLEHAPNGAALFALCRALLAPFVQKTVHGRPWLTVKQALNSAGTMVPPTGQTTFTTPDSLTFAHKLRRVTDGIVTGTGTVQADLPSFTVRHVTDHPNRRRLLVVCGQAAHVPQAWHAKVEQKFDVLLCPDVAMLPSLLASTDALWLMVEAGPTLLATLKAQNLWDDWLSIRQNAAGVDHFSVSTRHDVTPLALFPEWARCTQEQTCFPE</sequence>
<dbReference type="Proteomes" id="UP000032670">
    <property type="component" value="Unassembled WGS sequence"/>
</dbReference>
<dbReference type="InterPro" id="IPR016193">
    <property type="entry name" value="Cytidine_deaminase-like"/>
</dbReference>
<dbReference type="AlphaFoldDB" id="A0A0D6NH95"/>
<dbReference type="InterPro" id="IPR002734">
    <property type="entry name" value="RibDG_C"/>
</dbReference>
<dbReference type="Gene3D" id="3.40.430.10">
    <property type="entry name" value="Dihydrofolate Reductase, subunit A"/>
    <property type="match status" value="1"/>
</dbReference>
<evidence type="ECO:0000256" key="4">
    <source>
        <dbReference type="ARBA" id="ARBA00005259"/>
    </source>
</evidence>
<accession>A0A6N3SYY0</accession>
<dbReference type="CDD" id="cd01284">
    <property type="entry name" value="Riboflavin_deaminase-reductase"/>
    <property type="match status" value="1"/>
</dbReference>
<name>A0A0D6NH95_9PROT</name>
<proteinExistence type="inferred from homology"/>
<comment type="caution">
    <text evidence="12">The sequence shown here is derived from an EMBL/GenBank/DDBJ whole genome shotgun (WGS) entry which is preliminary data.</text>
</comment>
<dbReference type="Pfam" id="PF01872">
    <property type="entry name" value="RibD_C"/>
    <property type="match status" value="1"/>
</dbReference>
<evidence type="ECO:0000259" key="11">
    <source>
        <dbReference type="PROSITE" id="PS51747"/>
    </source>
</evidence>
<dbReference type="EC" id="1.1.1.193" evidence="7"/>
<keyword evidence="9" id="KW-0686">Riboflavin biosynthesis</keyword>
<keyword evidence="13" id="KW-1185">Reference proteome</keyword>
<evidence type="ECO:0000313" key="13">
    <source>
        <dbReference type="Proteomes" id="UP000032670"/>
    </source>
</evidence>
<comment type="function">
    <text evidence="1">Converts 2,5-diamino-6-(ribosylamino)-4(3h)-pyrimidinone 5'-phosphate into 5-amino-6-(ribosylamino)-2,4(1h,3h)-pyrimidinedione 5'-phosphate.</text>
</comment>
<reference evidence="12 13" key="1">
    <citation type="submission" date="2012-11" db="EMBL/GenBank/DDBJ databases">
        <title>Whole genome sequence of Acetobacter orientalis 21F-2.</title>
        <authorList>
            <person name="Azuma Y."/>
            <person name="Higashiura N."/>
            <person name="Hirakawa H."/>
            <person name="Matsushita K."/>
        </authorList>
    </citation>
    <scope>NUCLEOTIDE SEQUENCE [LARGE SCALE GENOMIC DNA]</scope>
    <source>
        <strain evidence="12 13">21F-2</strain>
    </source>
</reference>
<organism evidence="12 13">
    <name type="scientific">Acetobacter orientalis</name>
    <dbReference type="NCBI Taxonomy" id="146474"/>
    <lineage>
        <taxon>Bacteria</taxon>
        <taxon>Pseudomonadati</taxon>
        <taxon>Pseudomonadota</taxon>
        <taxon>Alphaproteobacteria</taxon>
        <taxon>Acetobacterales</taxon>
        <taxon>Acetobacteraceae</taxon>
        <taxon>Acetobacter</taxon>
    </lineage>
</organism>
<dbReference type="SUPFAM" id="SSF53927">
    <property type="entry name" value="Cytidine deaminase-like"/>
    <property type="match status" value="1"/>
</dbReference>
<dbReference type="InterPro" id="IPR004794">
    <property type="entry name" value="Eubact_RibD"/>
</dbReference>
<dbReference type="NCBIfam" id="TIGR00326">
    <property type="entry name" value="eubact_ribD"/>
    <property type="match status" value="1"/>
</dbReference>
<dbReference type="GO" id="GO:0008703">
    <property type="term" value="F:5-amino-6-(5-phosphoribosylamino)uracil reductase activity"/>
    <property type="evidence" value="ECO:0007669"/>
    <property type="project" value="UniProtKB-EC"/>
</dbReference>
<dbReference type="SUPFAM" id="SSF53597">
    <property type="entry name" value="Dihydrofolate reductase-like"/>
    <property type="match status" value="1"/>
</dbReference>